<evidence type="ECO:0000313" key="3">
    <source>
        <dbReference type="Proteomes" id="UP000019253"/>
    </source>
</evidence>
<dbReference type="PANTHER" id="PTHR10885">
    <property type="entry name" value="ISOPENTENYL-DIPHOSPHATE DELTA-ISOMERASE"/>
    <property type="match status" value="1"/>
</dbReference>
<accession>W7BET6</accession>
<dbReference type="GO" id="GO:0016787">
    <property type="term" value="F:hydrolase activity"/>
    <property type="evidence" value="ECO:0007669"/>
    <property type="project" value="UniProtKB-KW"/>
</dbReference>
<dbReference type="PROSITE" id="PS51462">
    <property type="entry name" value="NUDIX"/>
    <property type="match status" value="1"/>
</dbReference>
<proteinExistence type="predicted"/>
<organism evidence="2 3">
    <name type="scientific">Listeria grandensis FSL F6-0971</name>
    <dbReference type="NCBI Taxonomy" id="1265819"/>
    <lineage>
        <taxon>Bacteria</taxon>
        <taxon>Bacillati</taxon>
        <taxon>Bacillota</taxon>
        <taxon>Bacilli</taxon>
        <taxon>Bacillales</taxon>
        <taxon>Listeriaceae</taxon>
        <taxon>Listeria</taxon>
    </lineage>
</organism>
<evidence type="ECO:0000313" key="2">
    <source>
        <dbReference type="EMBL" id="EUJ23320.1"/>
    </source>
</evidence>
<keyword evidence="3" id="KW-1185">Reference proteome</keyword>
<comment type="caution">
    <text evidence="2">The sequence shown here is derived from an EMBL/GenBank/DDBJ whole genome shotgun (WGS) entry which is preliminary data.</text>
</comment>
<dbReference type="PANTHER" id="PTHR10885:SF0">
    <property type="entry name" value="ISOPENTENYL-DIPHOSPHATE DELTA-ISOMERASE"/>
    <property type="match status" value="1"/>
</dbReference>
<dbReference type="EMBL" id="AODD01000012">
    <property type="protein sequence ID" value="EUJ23320.1"/>
    <property type="molecule type" value="Genomic_DNA"/>
</dbReference>
<dbReference type="Pfam" id="PF00293">
    <property type="entry name" value="NUDIX"/>
    <property type="match status" value="1"/>
</dbReference>
<sequence length="207" mass="23641">MIMMVEKLKIFNLEHQQIGTASRDDVHHKGLWHETFHCWFVSEDLTRIFIQYRSEQKRDFAGLYDITAAGHLTEDETVLDGIREVKEELGVEVAANELVSLGVIDTSYVSPGFVDREFCHVFLYRFAGNLADFRLQEEEVGGMVTADLQAFRAFFKGESDGLRVEGFKLCDAGIEIVNEVLGMRQFTLEENNYYGKLVSAMELRGIL</sequence>
<dbReference type="STRING" id="1265819.PGRAN_09116"/>
<dbReference type="PATRIC" id="fig|1265819.5.peg.1817"/>
<dbReference type="InterPro" id="IPR015797">
    <property type="entry name" value="NUDIX_hydrolase-like_dom_sf"/>
</dbReference>
<dbReference type="CDD" id="cd04692">
    <property type="entry name" value="NUDIX_Hydrolase"/>
    <property type="match status" value="1"/>
</dbReference>
<protein>
    <submittedName>
        <fullName evidence="2">Nudix hydrolase</fullName>
    </submittedName>
</protein>
<name>W7BET6_9LIST</name>
<keyword evidence="2" id="KW-0378">Hydrolase</keyword>
<evidence type="ECO:0000259" key="1">
    <source>
        <dbReference type="PROSITE" id="PS51462"/>
    </source>
</evidence>
<dbReference type="Gene3D" id="3.90.79.10">
    <property type="entry name" value="Nucleoside Triphosphate Pyrophosphohydrolase"/>
    <property type="match status" value="1"/>
</dbReference>
<dbReference type="Proteomes" id="UP000019253">
    <property type="component" value="Unassembled WGS sequence"/>
</dbReference>
<dbReference type="InterPro" id="IPR000086">
    <property type="entry name" value="NUDIX_hydrolase_dom"/>
</dbReference>
<feature type="domain" description="Nudix hydrolase" evidence="1">
    <location>
        <begin position="31"/>
        <end position="168"/>
    </location>
</feature>
<gene>
    <name evidence="2" type="ORF">PGRAN_09116</name>
</gene>
<dbReference type="AlphaFoldDB" id="W7BET6"/>
<reference evidence="2 3" key="1">
    <citation type="journal article" date="2014" name="Int. J. Syst. Evol. Microbiol.">
        <title>Listeria floridensis sp. nov., Listeria aquatica sp. nov., Listeria cornellensis sp. nov., Listeria riparia sp. nov. and Listeria grandensis sp. nov., from agricultural and natural environments.</title>
        <authorList>
            <person name="den Bakker H.C."/>
            <person name="Warchocki S."/>
            <person name="Wright E.M."/>
            <person name="Allred A.F."/>
            <person name="Ahlstrom C."/>
            <person name="Manuel C.S."/>
            <person name="Stasiewicz M.J."/>
            <person name="Burrell A."/>
            <person name="Roof S."/>
            <person name="Strawn L."/>
            <person name="Fortes E.D."/>
            <person name="Nightingale K.K."/>
            <person name="Kephart D."/>
            <person name="Wiedmann M."/>
        </authorList>
    </citation>
    <scope>NUCLEOTIDE SEQUENCE [LARGE SCALE GENOMIC DNA]</scope>
    <source>
        <strain evidence="3">FSL F6-971</strain>
    </source>
</reference>
<dbReference type="SUPFAM" id="SSF55811">
    <property type="entry name" value="Nudix"/>
    <property type="match status" value="1"/>
</dbReference>